<sequence>MVMYAENFQEACMEQEAIKNRRTKQSFWQHHIDDWRQSGKSQRRYCLAHGLALATFGYWRRKIREGRTEKPHFYPLVLSGQSFRSKTTHMSHSGLRVVLGNNRFTIEIDDHFSPAVLRDLVTTLEQL</sequence>
<evidence type="ECO:0000313" key="2">
    <source>
        <dbReference type="EMBL" id="BDD85955.1"/>
    </source>
</evidence>
<dbReference type="EMBL" id="AP025516">
    <property type="protein sequence ID" value="BDD85997.1"/>
    <property type="molecule type" value="Genomic_DNA"/>
</dbReference>
<proteinExistence type="predicted"/>
<evidence type="ECO:0008006" key="10">
    <source>
        <dbReference type="Google" id="ProtNLM"/>
    </source>
</evidence>
<evidence type="ECO:0000313" key="4">
    <source>
        <dbReference type="EMBL" id="BDD85997.1"/>
    </source>
</evidence>
<evidence type="ECO:0000313" key="9">
    <source>
        <dbReference type="Proteomes" id="UP000830055"/>
    </source>
</evidence>
<gene>
    <name evidence="1" type="ORF">DPPLL_03130</name>
    <name evidence="2" type="ORF">DPPLL_03200</name>
    <name evidence="3" type="ORF">DPPLL_03560</name>
    <name evidence="4" type="ORF">DPPLL_03620</name>
    <name evidence="5" type="ORF">DPPLL_13640</name>
    <name evidence="6" type="ORF">DPPLL_20540</name>
    <name evidence="7" type="ORF">DPPLL_23260</name>
    <name evidence="8" type="ORF">DPPLL_29440</name>
</gene>
<evidence type="ECO:0000313" key="7">
    <source>
        <dbReference type="EMBL" id="BDD87961.1"/>
    </source>
</evidence>
<dbReference type="EMBL" id="AP025516">
    <property type="protein sequence ID" value="BDD87961.1"/>
    <property type="molecule type" value="Genomic_DNA"/>
</dbReference>
<dbReference type="EMBL" id="AP025516">
    <property type="protein sequence ID" value="BDD85991.1"/>
    <property type="molecule type" value="Genomic_DNA"/>
</dbReference>
<dbReference type="EMBL" id="AP025516">
    <property type="protein sequence ID" value="BDD85948.1"/>
    <property type="molecule type" value="Genomic_DNA"/>
</dbReference>
<dbReference type="NCBIfam" id="NF047593">
    <property type="entry name" value="IS66_ISAeme5_TnpA"/>
    <property type="match status" value="1"/>
</dbReference>
<dbReference type="Proteomes" id="UP000830055">
    <property type="component" value="Chromosome"/>
</dbReference>
<dbReference type="EMBL" id="AP025516">
    <property type="protein sequence ID" value="BDD88579.1"/>
    <property type="molecule type" value="Genomic_DNA"/>
</dbReference>
<keyword evidence="9" id="KW-1185">Reference proteome</keyword>
<reference evidence="4 9" key="1">
    <citation type="submission" date="2022-01" db="EMBL/GenBank/DDBJ databases">
        <title>Desulfofustis limnae sp. nov., a novel mesophilic sulfate-reducing bacterium isolated from marsh soil.</title>
        <authorList>
            <person name="Watanabe M."/>
            <person name="Takahashi A."/>
            <person name="Kojima H."/>
            <person name="Fukui M."/>
        </authorList>
    </citation>
    <scope>NUCLEOTIDE SEQUENCE [LARGE SCALE GENOMIC DNA]</scope>
    <source>
        <strain evidence="4 9">PPLL</strain>
    </source>
</reference>
<name>A0ABM7W517_9BACT</name>
<protein>
    <recommendedName>
        <fullName evidence="10">Transposase</fullName>
    </recommendedName>
</protein>
<dbReference type="EMBL" id="AP025516">
    <property type="protein sequence ID" value="BDD85955.1"/>
    <property type="molecule type" value="Genomic_DNA"/>
</dbReference>
<organism evidence="4 9">
    <name type="scientific">Desulfofustis limnaeus</name>
    <dbReference type="NCBI Taxonomy" id="2740163"/>
    <lineage>
        <taxon>Bacteria</taxon>
        <taxon>Pseudomonadati</taxon>
        <taxon>Thermodesulfobacteriota</taxon>
        <taxon>Desulfobulbia</taxon>
        <taxon>Desulfobulbales</taxon>
        <taxon>Desulfocapsaceae</taxon>
        <taxon>Desulfofustis</taxon>
    </lineage>
</organism>
<evidence type="ECO:0000313" key="1">
    <source>
        <dbReference type="EMBL" id="BDD85948.1"/>
    </source>
</evidence>
<accession>A0ABM7W517</accession>
<evidence type="ECO:0000313" key="8">
    <source>
        <dbReference type="EMBL" id="BDD88579.1"/>
    </source>
</evidence>
<dbReference type="EMBL" id="AP025516">
    <property type="protein sequence ID" value="BDD86999.1"/>
    <property type="molecule type" value="Genomic_DNA"/>
</dbReference>
<dbReference type="EMBL" id="AP025516">
    <property type="protein sequence ID" value="BDD87689.1"/>
    <property type="molecule type" value="Genomic_DNA"/>
</dbReference>
<evidence type="ECO:0000313" key="3">
    <source>
        <dbReference type="EMBL" id="BDD85991.1"/>
    </source>
</evidence>
<evidence type="ECO:0000313" key="5">
    <source>
        <dbReference type="EMBL" id="BDD86999.1"/>
    </source>
</evidence>
<evidence type="ECO:0000313" key="6">
    <source>
        <dbReference type="EMBL" id="BDD87689.1"/>
    </source>
</evidence>